<evidence type="ECO:0000313" key="9">
    <source>
        <dbReference type="Proteomes" id="UP001497512"/>
    </source>
</evidence>
<dbReference type="InterPro" id="IPR019786">
    <property type="entry name" value="Zinc_finger_PHD-type_CS"/>
</dbReference>
<evidence type="ECO:0000256" key="5">
    <source>
        <dbReference type="ARBA" id="ARBA00023242"/>
    </source>
</evidence>
<proteinExistence type="predicted"/>
<evidence type="ECO:0000256" key="1">
    <source>
        <dbReference type="ARBA" id="ARBA00004123"/>
    </source>
</evidence>
<feature type="compositionally biased region" description="Basic and acidic residues" evidence="6">
    <location>
        <begin position="422"/>
        <end position="441"/>
    </location>
</feature>
<feature type="compositionally biased region" description="Low complexity" evidence="6">
    <location>
        <begin position="1049"/>
        <end position="1068"/>
    </location>
</feature>
<feature type="compositionally biased region" description="Polar residues" evidence="6">
    <location>
        <begin position="942"/>
        <end position="966"/>
    </location>
</feature>
<dbReference type="InterPro" id="IPR013083">
    <property type="entry name" value="Znf_RING/FYVE/PHD"/>
</dbReference>
<keyword evidence="9" id="KW-1185">Reference proteome</keyword>
<feature type="compositionally biased region" description="Low complexity" evidence="6">
    <location>
        <begin position="930"/>
        <end position="941"/>
    </location>
</feature>
<dbReference type="PROSITE" id="PS01359">
    <property type="entry name" value="ZF_PHD_1"/>
    <property type="match status" value="1"/>
</dbReference>
<feature type="compositionally biased region" description="Basic and acidic residues" evidence="6">
    <location>
        <begin position="241"/>
        <end position="262"/>
    </location>
</feature>
<dbReference type="PANTHER" id="PTHR14571:SF9">
    <property type="entry name" value="HISTONE-LYSINE N-METHYLTRANSFERASE SET-26-RELATED"/>
    <property type="match status" value="1"/>
</dbReference>
<evidence type="ECO:0000256" key="2">
    <source>
        <dbReference type="ARBA" id="ARBA00022723"/>
    </source>
</evidence>
<reference evidence="8" key="1">
    <citation type="submission" date="2024-02" db="EMBL/GenBank/DDBJ databases">
        <authorList>
            <consortium name="ELIXIR-Norway"/>
            <consortium name="Elixir Norway"/>
        </authorList>
    </citation>
    <scope>NUCLEOTIDE SEQUENCE</scope>
</reference>
<evidence type="ECO:0000259" key="7">
    <source>
        <dbReference type="SMART" id="SM00249"/>
    </source>
</evidence>
<keyword evidence="4" id="KW-0862">Zinc</keyword>
<feature type="compositionally biased region" description="Low complexity" evidence="6">
    <location>
        <begin position="751"/>
        <end position="760"/>
    </location>
</feature>
<feature type="compositionally biased region" description="Basic and acidic residues" evidence="6">
    <location>
        <begin position="1085"/>
        <end position="1116"/>
    </location>
</feature>
<feature type="compositionally biased region" description="Polar residues" evidence="6">
    <location>
        <begin position="637"/>
        <end position="661"/>
    </location>
</feature>
<feature type="compositionally biased region" description="Polar residues" evidence="6">
    <location>
        <begin position="179"/>
        <end position="196"/>
    </location>
</feature>
<dbReference type="PANTHER" id="PTHR14571">
    <property type="entry name" value="HISTONE-LYSINE N-METHYLTRANSFERASE SET-26-RELATED"/>
    <property type="match status" value="1"/>
</dbReference>
<feature type="compositionally biased region" description="Basic and acidic residues" evidence="6">
    <location>
        <begin position="1307"/>
        <end position="1325"/>
    </location>
</feature>
<keyword evidence="3" id="KW-0863">Zinc-finger</keyword>
<comment type="subcellular location">
    <subcellularLocation>
        <location evidence="1">Nucleus</location>
    </subcellularLocation>
</comment>
<dbReference type="SUPFAM" id="SSF57903">
    <property type="entry name" value="FYVE/PHD zinc finger"/>
    <property type="match status" value="1"/>
</dbReference>
<protein>
    <recommendedName>
        <fullName evidence="7">Zinc finger PHD-type domain-containing protein</fullName>
    </recommendedName>
</protein>
<feature type="region of interest" description="Disordered" evidence="6">
    <location>
        <begin position="597"/>
        <end position="1010"/>
    </location>
</feature>
<dbReference type="InterPro" id="IPR011011">
    <property type="entry name" value="Znf_FYVE_PHD"/>
</dbReference>
<dbReference type="SMART" id="SM00249">
    <property type="entry name" value="PHD"/>
    <property type="match status" value="1"/>
</dbReference>
<feature type="compositionally biased region" description="Basic and acidic residues" evidence="6">
    <location>
        <begin position="1362"/>
        <end position="1372"/>
    </location>
</feature>
<feature type="compositionally biased region" description="Polar residues" evidence="6">
    <location>
        <begin position="813"/>
        <end position="823"/>
    </location>
</feature>
<feature type="region of interest" description="Disordered" evidence="6">
    <location>
        <begin position="313"/>
        <end position="452"/>
    </location>
</feature>
<feature type="compositionally biased region" description="Low complexity" evidence="6">
    <location>
        <begin position="767"/>
        <end position="787"/>
    </location>
</feature>
<dbReference type="EMBL" id="OZ019901">
    <property type="protein sequence ID" value="CAK9236578.1"/>
    <property type="molecule type" value="Genomic_DNA"/>
</dbReference>
<keyword evidence="2" id="KW-0479">Metal-binding</keyword>
<feature type="compositionally biased region" description="Polar residues" evidence="6">
    <location>
        <begin position="1075"/>
        <end position="1084"/>
    </location>
</feature>
<name>A0ABP0V3J1_9BRYO</name>
<feature type="compositionally biased region" description="Low complexity" evidence="6">
    <location>
        <begin position="706"/>
        <end position="719"/>
    </location>
</feature>
<feature type="compositionally biased region" description="Basic and acidic residues" evidence="6">
    <location>
        <begin position="1336"/>
        <end position="1351"/>
    </location>
</feature>
<feature type="compositionally biased region" description="Polar residues" evidence="6">
    <location>
        <begin position="483"/>
        <end position="516"/>
    </location>
</feature>
<feature type="region of interest" description="Disordered" evidence="6">
    <location>
        <begin position="1261"/>
        <end position="1448"/>
    </location>
</feature>
<feature type="domain" description="Zinc finger PHD-type" evidence="7">
    <location>
        <begin position="24"/>
        <end position="67"/>
    </location>
</feature>
<feature type="compositionally biased region" description="Polar residues" evidence="6">
    <location>
        <begin position="409"/>
        <end position="419"/>
    </location>
</feature>
<feature type="compositionally biased region" description="Low complexity" evidence="6">
    <location>
        <begin position="599"/>
        <end position="612"/>
    </location>
</feature>
<feature type="compositionally biased region" description="Low complexity" evidence="6">
    <location>
        <begin position="227"/>
        <end position="237"/>
    </location>
</feature>
<dbReference type="InterPro" id="IPR001965">
    <property type="entry name" value="Znf_PHD"/>
</dbReference>
<feature type="compositionally biased region" description="Basic and acidic residues" evidence="6">
    <location>
        <begin position="346"/>
        <end position="369"/>
    </location>
</feature>
<feature type="region of interest" description="Disordered" evidence="6">
    <location>
        <begin position="1034"/>
        <end position="1214"/>
    </location>
</feature>
<feature type="compositionally biased region" description="Polar residues" evidence="6">
    <location>
        <begin position="906"/>
        <end position="915"/>
    </location>
</feature>
<evidence type="ECO:0000256" key="4">
    <source>
        <dbReference type="ARBA" id="ARBA00022833"/>
    </source>
</evidence>
<sequence length="1448" mass="155206">MGGKAHHPSSSESDDWGDESWIVACPCGVNFDDGEEMVECDKCGVWVHTHCCRVPKGLATFVCDKCKSKKKKQQELEEVAEVTQVLETLGHQVEVFASSEQQQHQTTTTTTSAHEMLSEERAHVHGIPGGDARMFVGVSKVFSQQLWKFTGYVPKVLHIESNELAPWPYEDGFSHLLPDSSSSPQHKLVQSLSTTISHKDKHGRRGGSGGDGKRGGEGKHCKHRPKQQQQQQQQQQQHRGFNKEERSHCHGKRAGDESSHKDHSVKKRARIGGDGGKATDEEQLQQQQHSKKGGGGPELFLCQECAKLRDLPLSEPELREGPSCLASSMPITEEARAKGAAGSKSGCKDPKQIDPRETWDVSRSKKLNDEMEQLGCSTKSEFLGRNGRPGDNNKAAVVEGSHAERDNNAGGSTATTLPTAMQDEKATVCQRERESQPKEVLEVMPGGETNNSPVSELVFLRVDMPEAHIEAASGQEVRKEGEQASSPQQLHDSTKVSPKLSTPIVGTSAPSVTSSTLASSKMFSNNGWGLGSARAISAPFSTPLHMPEAAASGQTLNAKAKADDHVQNQNSLTIASVSYKEMQKNLQPQVMKFMMSGHPSSLSSLSNNNNNKNPPPLSSKPLPSAFGQQQEPEEQLHSVSQSSAPVGQSSNLEPTTSSLSHTHFPEQPGQSGQRTQNAVVDLNPSSPSLPPVCQQARQSSGHHVHVVSSSQQPTNSSISEPHSASTGGGKPPGPGSGIVPKPGGTSGPKFPSSGALSSSPSSPPSSKPQQTVSSSSPCSPPSQWTTPGVSSRPPHPVLSGRPSSGGTTSSTTALNSKLPSGTLHSHKSGPLSSASSVPIKLPNISKVPTRAISLPSKLNEVSTSLTKPSKAVGVRTSSQGPLPSGLSVKENSKHPASVVLKAPTSAKPSLQSSSVKHMTSISKSSHSHSSKTLSSQASSTKQVPSLMSTPSKSTSVGQVSKNTATTPLKPGLVSTSHKEEKCGLNAAPLPSKSTLTMPPPPPPTAVKRVAPAITTSQATSATTMNDEELAFKLHQELNSSPRVPRLPRVRQTNTTHQLTSSSQSLTVTPAKRSASAMTTPAGSSQKDHHLVPRKRLREDRSKDNFRSSSGHMDEGGKVSGVSPPVSFSRRQEDSGRTEEAAFLKVKSRSGSPDSESSKEKAVAIPFSAHSSGEGVARHSSFPRGKLSIIVPQGTDDSSDSGEPKSPADGGHLSGPGKFLFFVVQGPLREFEYVHVQRLRKVSGEPYLHSGHRQVSVDTLQKRTLSSHHPDHRTNKPPSSRRRRWKGPSGLTESEEDDETEGGVYPPHHHDGIEKGKFEKHRRDYYGGDATDEDDDPPRHKDSVATREDVPKGKRKARRRRLLAVDEGHDGIRGKRKVSKTVRKSEVHEKVASTAGQEEEPDAPSSPSSEEVVSNYSEEDEEMVVRRGIRSRHRRGEGDSSGGEDYEGD</sequence>
<feature type="compositionally biased region" description="Low complexity" evidence="6">
    <location>
        <begin position="1402"/>
        <end position="1415"/>
    </location>
</feature>
<feature type="compositionally biased region" description="Basic residues" evidence="6">
    <location>
        <begin position="1352"/>
        <end position="1361"/>
    </location>
</feature>
<evidence type="ECO:0000256" key="3">
    <source>
        <dbReference type="ARBA" id="ARBA00022771"/>
    </source>
</evidence>
<organism evidence="8 9">
    <name type="scientific">Sphagnum troendelagicum</name>
    <dbReference type="NCBI Taxonomy" id="128251"/>
    <lineage>
        <taxon>Eukaryota</taxon>
        <taxon>Viridiplantae</taxon>
        <taxon>Streptophyta</taxon>
        <taxon>Embryophyta</taxon>
        <taxon>Bryophyta</taxon>
        <taxon>Sphagnophytina</taxon>
        <taxon>Sphagnopsida</taxon>
        <taxon>Sphagnales</taxon>
        <taxon>Sphagnaceae</taxon>
        <taxon>Sphagnum</taxon>
    </lineage>
</organism>
<feature type="region of interest" description="Disordered" evidence="6">
    <location>
        <begin position="469"/>
        <end position="516"/>
    </location>
</feature>
<dbReference type="Gene3D" id="3.30.40.10">
    <property type="entry name" value="Zinc/RING finger domain, C3HC4 (zinc finger)"/>
    <property type="match status" value="1"/>
</dbReference>
<feature type="region of interest" description="Disordered" evidence="6">
    <location>
        <begin position="178"/>
        <end position="298"/>
    </location>
</feature>
<dbReference type="Proteomes" id="UP001497512">
    <property type="component" value="Chromosome 9"/>
</dbReference>
<feature type="compositionally biased region" description="Polar residues" evidence="6">
    <location>
        <begin position="668"/>
        <end position="686"/>
    </location>
</feature>
<accession>A0ABP0V3J1</accession>
<evidence type="ECO:0000313" key="8">
    <source>
        <dbReference type="EMBL" id="CAK9236578.1"/>
    </source>
</evidence>
<feature type="compositionally biased region" description="Basic and acidic residues" evidence="6">
    <location>
        <begin position="1129"/>
        <end position="1141"/>
    </location>
</feature>
<evidence type="ECO:0000256" key="6">
    <source>
        <dbReference type="SAM" id="MobiDB-lite"/>
    </source>
</evidence>
<gene>
    <name evidence="8" type="ORF">CSSPTR1EN2_LOCUS22978</name>
</gene>
<keyword evidence="5" id="KW-0539">Nucleus</keyword>